<dbReference type="InterPro" id="IPR005477">
    <property type="entry name" value="Dxylulose-5-P_synthase"/>
</dbReference>
<gene>
    <name evidence="7" type="ORF">S12H4_42738</name>
</gene>
<evidence type="ECO:0000313" key="7">
    <source>
        <dbReference type="EMBL" id="GAJ15722.1"/>
    </source>
</evidence>
<comment type="cofactor">
    <cofactor evidence="1">
        <name>Mg(2+)</name>
        <dbReference type="ChEBI" id="CHEBI:18420"/>
    </cofactor>
</comment>
<reference evidence="7" key="1">
    <citation type="journal article" date="2014" name="Front. Microbiol.">
        <title>High frequency of phylogenetically diverse reductive dehalogenase-homologous genes in deep subseafloor sedimentary metagenomes.</title>
        <authorList>
            <person name="Kawai M."/>
            <person name="Futagami T."/>
            <person name="Toyoda A."/>
            <person name="Takaki Y."/>
            <person name="Nishi S."/>
            <person name="Hori S."/>
            <person name="Arai W."/>
            <person name="Tsubouchi T."/>
            <person name="Morono Y."/>
            <person name="Uchiyama I."/>
            <person name="Ito T."/>
            <person name="Fujiyama A."/>
            <person name="Inagaki F."/>
            <person name="Takami H."/>
        </authorList>
    </citation>
    <scope>NUCLEOTIDE SEQUENCE</scope>
    <source>
        <strain evidence="7">Expedition CK06-06</strain>
    </source>
</reference>
<dbReference type="EMBL" id="BARW01026180">
    <property type="protein sequence ID" value="GAJ15722.1"/>
    <property type="molecule type" value="Genomic_DNA"/>
</dbReference>
<dbReference type="SMART" id="SM00861">
    <property type="entry name" value="Transket_pyr"/>
    <property type="match status" value="1"/>
</dbReference>
<evidence type="ECO:0000256" key="3">
    <source>
        <dbReference type="ARBA" id="ARBA00022679"/>
    </source>
</evidence>
<keyword evidence="5" id="KW-0786">Thiamine pyrophosphate</keyword>
<keyword evidence="3" id="KW-0808">Transferase</keyword>
<dbReference type="PANTHER" id="PTHR43322">
    <property type="entry name" value="1-D-DEOXYXYLULOSE 5-PHOSPHATE SYNTHASE-RELATED"/>
    <property type="match status" value="1"/>
</dbReference>
<dbReference type="InterPro" id="IPR005475">
    <property type="entry name" value="Transketolase-like_Pyr-bd"/>
</dbReference>
<organism evidence="7">
    <name type="scientific">marine sediment metagenome</name>
    <dbReference type="NCBI Taxonomy" id="412755"/>
    <lineage>
        <taxon>unclassified sequences</taxon>
        <taxon>metagenomes</taxon>
        <taxon>ecological metagenomes</taxon>
    </lineage>
</organism>
<dbReference type="Pfam" id="PF13292">
    <property type="entry name" value="DXP_synthase_N"/>
    <property type="match status" value="1"/>
</dbReference>
<name>X1VDR7_9ZZZZ</name>
<protein>
    <recommendedName>
        <fullName evidence="6">Transketolase-like pyrimidine-binding domain-containing protein</fullName>
    </recommendedName>
</protein>
<dbReference type="GO" id="GO:0016114">
    <property type="term" value="P:terpenoid biosynthetic process"/>
    <property type="evidence" value="ECO:0007669"/>
    <property type="project" value="InterPro"/>
</dbReference>
<dbReference type="InterPro" id="IPR029061">
    <property type="entry name" value="THDP-binding"/>
</dbReference>
<dbReference type="GO" id="GO:0005829">
    <property type="term" value="C:cytosol"/>
    <property type="evidence" value="ECO:0007669"/>
    <property type="project" value="TreeGrafter"/>
</dbReference>
<keyword evidence="4" id="KW-0460">Magnesium</keyword>
<feature type="domain" description="Transketolase-like pyrimidine-binding" evidence="6">
    <location>
        <begin position="105"/>
        <end position="204"/>
    </location>
</feature>
<accession>X1VDR7</accession>
<evidence type="ECO:0000256" key="2">
    <source>
        <dbReference type="ARBA" id="ARBA00011738"/>
    </source>
</evidence>
<sequence>FIPVVGKPVRVILNRLERSIKALIVKGSWFENLGFRYFGPIDGHDIGRLMQILVQLKTLKGPLLLHTYTTKGKGYYFAEEDAVKFHGISAFEQKTGRSKRKSNRPTYSKIFGDTLLEIARENPSICAVTAAMSDSTGLEPFAHEFPNRFFDVGIAEGHAVTFAAGLARGGFKPFVAIYSSFMQRSYDNIIHDVALQNLPVTFYL</sequence>
<dbReference type="AlphaFoldDB" id="X1VDR7"/>
<proteinExistence type="predicted"/>
<dbReference type="SUPFAM" id="SSF52518">
    <property type="entry name" value="Thiamin diphosphate-binding fold (THDP-binding)"/>
    <property type="match status" value="2"/>
</dbReference>
<evidence type="ECO:0000259" key="6">
    <source>
        <dbReference type="SMART" id="SM00861"/>
    </source>
</evidence>
<dbReference type="GO" id="GO:0008661">
    <property type="term" value="F:1-deoxy-D-xylulose-5-phosphate synthase activity"/>
    <property type="evidence" value="ECO:0007669"/>
    <property type="project" value="InterPro"/>
</dbReference>
<comment type="subunit">
    <text evidence="2">Homodimer.</text>
</comment>
<dbReference type="Pfam" id="PF02779">
    <property type="entry name" value="Transket_pyr"/>
    <property type="match status" value="1"/>
</dbReference>
<comment type="caution">
    <text evidence="7">The sequence shown here is derived from an EMBL/GenBank/DDBJ whole genome shotgun (WGS) entry which is preliminary data.</text>
</comment>
<evidence type="ECO:0000256" key="1">
    <source>
        <dbReference type="ARBA" id="ARBA00001946"/>
    </source>
</evidence>
<dbReference type="CDD" id="cd07033">
    <property type="entry name" value="TPP_PYR_DXS_TK_like"/>
    <property type="match status" value="1"/>
</dbReference>
<dbReference type="PANTHER" id="PTHR43322:SF5">
    <property type="entry name" value="1-DEOXY-D-XYLULOSE-5-PHOSPHATE SYNTHASE, CHLOROPLASTIC"/>
    <property type="match status" value="1"/>
</dbReference>
<evidence type="ECO:0000256" key="4">
    <source>
        <dbReference type="ARBA" id="ARBA00022842"/>
    </source>
</evidence>
<dbReference type="GO" id="GO:0019288">
    <property type="term" value="P:isopentenyl diphosphate biosynthetic process, methylerythritol 4-phosphate pathway"/>
    <property type="evidence" value="ECO:0007669"/>
    <property type="project" value="TreeGrafter"/>
</dbReference>
<feature type="non-terminal residue" evidence="7">
    <location>
        <position position="1"/>
    </location>
</feature>
<evidence type="ECO:0000256" key="5">
    <source>
        <dbReference type="ARBA" id="ARBA00023052"/>
    </source>
</evidence>
<dbReference type="Gene3D" id="3.40.50.970">
    <property type="match status" value="2"/>
</dbReference>